<feature type="transmembrane region" description="Helical" evidence="1">
    <location>
        <begin position="69"/>
        <end position="86"/>
    </location>
</feature>
<dbReference type="EMBL" id="JBHGVX010000005">
    <property type="protein sequence ID" value="KAL1795898.1"/>
    <property type="molecule type" value="Genomic_DNA"/>
</dbReference>
<dbReference type="Proteomes" id="UP001578633">
    <property type="component" value="Chromosome 5"/>
</dbReference>
<organism evidence="2 3">
    <name type="scientific">Alternaria dauci</name>
    <dbReference type="NCBI Taxonomy" id="48095"/>
    <lineage>
        <taxon>Eukaryota</taxon>
        <taxon>Fungi</taxon>
        <taxon>Dikarya</taxon>
        <taxon>Ascomycota</taxon>
        <taxon>Pezizomycotina</taxon>
        <taxon>Dothideomycetes</taxon>
        <taxon>Pleosporomycetidae</taxon>
        <taxon>Pleosporales</taxon>
        <taxon>Pleosporineae</taxon>
        <taxon>Pleosporaceae</taxon>
        <taxon>Alternaria</taxon>
        <taxon>Alternaria sect. Porri</taxon>
    </lineage>
</organism>
<evidence type="ECO:0000313" key="2">
    <source>
        <dbReference type="EMBL" id="KAL1795898.1"/>
    </source>
</evidence>
<keyword evidence="1" id="KW-0812">Transmembrane</keyword>
<feature type="transmembrane region" description="Helical" evidence="1">
    <location>
        <begin position="12"/>
        <end position="38"/>
    </location>
</feature>
<dbReference type="GeneID" id="96086444"/>
<accession>A0ABR3UIP6</accession>
<dbReference type="RefSeq" id="XP_069306482.1">
    <property type="nucleotide sequence ID" value="XM_069452298.1"/>
</dbReference>
<keyword evidence="1" id="KW-0472">Membrane</keyword>
<proteinExistence type="predicted"/>
<name>A0ABR3UIP6_9PLEO</name>
<sequence length="649" mass="71529">MPHQRAQWRSIVLRPAIVSLLLFAEVSLISTIVALWVLSYLRKGFIDIEFRGSGSAVLSVQGALDRGQPLLWTTLPVIILTLYRLFREAVVAALVVETPFIELHKSSSVRPTKIRKSIYVDYRTSFGIVAWYKAIQNSHTFLGLCMLFSFMVSIALVPLTGGLFAEGEELSATDATFSLLSTLDTTTDITVVDYGRLFDFVSASWIYTAPYPPGTEGHFPLPRIAPKQGLKNYTISLPATTSQLSLDCQVISDAAFTTKTETDNIKLRAFSATDRDCLISGDIAVGSQNVYYVGALSQQDCPDVAGRTRMVLFSVPVDSTGDMQDPTLISCIPSYWSVNGTVGIIRSTDFNGRLTETPSFSETSRVVEELPGLKRQQFEQGVVNVQSINVGSKVSTPDRLAELVARYIDSNGLDFAEENLIRAASTVYPAVYTMLCLDKFYPPLAQQIQQEGVLHIPENRLHVVEPVAIAMLVILAILIVETIYLIIYLHRNPSILAEEPIGLVGAANILHDSNIPCLVAKCHHEPGFDGRLRRPVTKANTTWKKTKAANTDDDLLDRECWVEREPESWRLKIVVESEAVGAECPQPLHEHALSAHRKDSALHAAHAPHYVNGQQTPNTAPLVYSGGSSYTHADQARYAFPAPNDATVR</sequence>
<gene>
    <name evidence="2" type="ORF">ACET3X_006122</name>
</gene>
<feature type="transmembrane region" description="Helical" evidence="1">
    <location>
        <begin position="467"/>
        <end position="489"/>
    </location>
</feature>
<dbReference type="PANTHER" id="PTHR37544">
    <property type="entry name" value="SPRAY-RELATED"/>
    <property type="match status" value="1"/>
</dbReference>
<comment type="caution">
    <text evidence="2">The sequence shown here is derived from an EMBL/GenBank/DDBJ whole genome shotgun (WGS) entry which is preliminary data.</text>
</comment>
<evidence type="ECO:0000256" key="1">
    <source>
        <dbReference type="SAM" id="Phobius"/>
    </source>
</evidence>
<evidence type="ECO:0000313" key="3">
    <source>
        <dbReference type="Proteomes" id="UP001578633"/>
    </source>
</evidence>
<keyword evidence="3" id="KW-1185">Reference proteome</keyword>
<dbReference type="PANTHER" id="PTHR37544:SF3">
    <property type="entry name" value="SPRAY"/>
    <property type="match status" value="1"/>
</dbReference>
<protein>
    <submittedName>
        <fullName evidence="2">Uncharacterized protein</fullName>
    </submittedName>
</protein>
<feature type="transmembrane region" description="Helical" evidence="1">
    <location>
        <begin position="141"/>
        <end position="165"/>
    </location>
</feature>
<keyword evidence="1" id="KW-1133">Transmembrane helix</keyword>
<dbReference type="InterPro" id="IPR021840">
    <property type="entry name" value="DUF3433"/>
</dbReference>
<reference evidence="2 3" key="1">
    <citation type="submission" date="2024-09" db="EMBL/GenBank/DDBJ databases">
        <title>T2T genomes of carrot and Alternaria dauci and their utility for understanding host-pathogen interaction during carrot leaf blight disease.</title>
        <authorList>
            <person name="Liu W."/>
            <person name="Xu S."/>
            <person name="Ou C."/>
            <person name="Liu X."/>
            <person name="Zhuang F."/>
            <person name="Deng X.W."/>
        </authorList>
    </citation>
    <scope>NUCLEOTIDE SEQUENCE [LARGE SCALE GENOMIC DNA]</scope>
    <source>
        <strain evidence="2 3">A2016</strain>
    </source>
</reference>
<dbReference type="Pfam" id="PF11915">
    <property type="entry name" value="DUF3433"/>
    <property type="match status" value="1"/>
</dbReference>